<evidence type="ECO:0000256" key="4">
    <source>
        <dbReference type="RuleBase" id="RU003357"/>
    </source>
</evidence>
<dbReference type="GO" id="GO:0009279">
    <property type="term" value="C:cell outer membrane"/>
    <property type="evidence" value="ECO:0007669"/>
    <property type="project" value="UniProtKB-SubCell"/>
</dbReference>
<dbReference type="SUPFAM" id="SSF56935">
    <property type="entry name" value="Porins"/>
    <property type="match status" value="1"/>
</dbReference>
<dbReference type="PANTHER" id="PTHR40980:SF3">
    <property type="entry name" value="TONB-DEPENDENT RECEPTOR-LIKE BETA-BARREL DOMAIN-CONTAINING PROTEIN"/>
    <property type="match status" value="1"/>
</dbReference>
<dbReference type="Pfam" id="PF00593">
    <property type="entry name" value="TonB_dep_Rec_b-barrel"/>
    <property type="match status" value="1"/>
</dbReference>
<feature type="chain" id="PRO_5012715122" evidence="5">
    <location>
        <begin position="29"/>
        <end position="887"/>
    </location>
</feature>
<comment type="similarity">
    <text evidence="4">Belongs to the TonB-dependent receptor family.</text>
</comment>
<dbReference type="InterPro" id="IPR037066">
    <property type="entry name" value="Plug_dom_sf"/>
</dbReference>
<evidence type="ECO:0000256" key="1">
    <source>
        <dbReference type="ARBA" id="ARBA00004442"/>
    </source>
</evidence>
<dbReference type="InterPro" id="IPR036942">
    <property type="entry name" value="Beta-barrel_TonB_sf"/>
</dbReference>
<protein>
    <submittedName>
        <fullName evidence="8">Iron complex outermembrane recepter protein</fullName>
    </submittedName>
</protein>
<proteinExistence type="inferred from homology"/>
<dbReference type="InterPro" id="IPR010104">
    <property type="entry name" value="TonB_rcpt_bac"/>
</dbReference>
<dbReference type="Gene3D" id="2.40.170.20">
    <property type="entry name" value="TonB-dependent receptor, beta-barrel domain"/>
    <property type="match status" value="1"/>
</dbReference>
<dbReference type="Proteomes" id="UP000198346">
    <property type="component" value="Unassembled WGS sequence"/>
</dbReference>
<evidence type="ECO:0000259" key="7">
    <source>
        <dbReference type="Pfam" id="PF07715"/>
    </source>
</evidence>
<reference evidence="8 9" key="1">
    <citation type="submission" date="2017-07" db="EMBL/GenBank/DDBJ databases">
        <authorList>
            <person name="Sun Z.S."/>
            <person name="Albrecht U."/>
            <person name="Echele G."/>
            <person name="Lee C.C."/>
        </authorList>
    </citation>
    <scope>NUCLEOTIDE SEQUENCE [LARGE SCALE GENOMIC DNA]</scope>
    <source>
        <strain evidence="8 9">CGMCC 1.12710</strain>
    </source>
</reference>
<keyword evidence="9" id="KW-1185">Reference proteome</keyword>
<accession>A0A239PPP4</accession>
<dbReference type="EMBL" id="FZQA01000002">
    <property type="protein sequence ID" value="SNT72108.1"/>
    <property type="molecule type" value="Genomic_DNA"/>
</dbReference>
<evidence type="ECO:0000313" key="9">
    <source>
        <dbReference type="Proteomes" id="UP000198346"/>
    </source>
</evidence>
<dbReference type="InterPro" id="IPR000531">
    <property type="entry name" value="Beta-barrel_TonB"/>
</dbReference>
<dbReference type="Gene3D" id="2.170.130.10">
    <property type="entry name" value="TonB-dependent receptor, plug domain"/>
    <property type="match status" value="1"/>
</dbReference>
<dbReference type="NCBIfam" id="TIGR01782">
    <property type="entry name" value="TonB-Xanth-Caul"/>
    <property type="match status" value="1"/>
</dbReference>
<gene>
    <name evidence="8" type="ORF">SAMN06297382_1140</name>
</gene>
<feature type="domain" description="TonB-dependent receptor-like beta-barrel" evidence="6">
    <location>
        <begin position="403"/>
        <end position="854"/>
    </location>
</feature>
<dbReference type="PANTHER" id="PTHR40980">
    <property type="entry name" value="PLUG DOMAIN-CONTAINING PROTEIN"/>
    <property type="match status" value="1"/>
</dbReference>
<evidence type="ECO:0000256" key="3">
    <source>
        <dbReference type="ARBA" id="ARBA00023237"/>
    </source>
</evidence>
<dbReference type="Pfam" id="PF07715">
    <property type="entry name" value="Plug"/>
    <property type="match status" value="1"/>
</dbReference>
<organism evidence="8 9">
    <name type="scientific">Amphiplicatus metriothermophilus</name>
    <dbReference type="NCBI Taxonomy" id="1519374"/>
    <lineage>
        <taxon>Bacteria</taxon>
        <taxon>Pseudomonadati</taxon>
        <taxon>Pseudomonadota</taxon>
        <taxon>Alphaproteobacteria</taxon>
        <taxon>Parvularculales</taxon>
        <taxon>Parvularculaceae</taxon>
        <taxon>Amphiplicatus</taxon>
    </lineage>
</organism>
<keyword evidence="2 4" id="KW-0472">Membrane</keyword>
<feature type="domain" description="TonB-dependent receptor plug" evidence="7">
    <location>
        <begin position="53"/>
        <end position="165"/>
    </location>
</feature>
<keyword evidence="5" id="KW-0732">Signal</keyword>
<evidence type="ECO:0000313" key="8">
    <source>
        <dbReference type="EMBL" id="SNT72108.1"/>
    </source>
</evidence>
<evidence type="ECO:0000259" key="6">
    <source>
        <dbReference type="Pfam" id="PF00593"/>
    </source>
</evidence>
<keyword evidence="4" id="KW-0798">TonB box</keyword>
<evidence type="ECO:0000256" key="5">
    <source>
        <dbReference type="SAM" id="SignalP"/>
    </source>
</evidence>
<dbReference type="InterPro" id="IPR012910">
    <property type="entry name" value="Plug_dom"/>
</dbReference>
<sequence length="887" mass="95996">MTGMKWMLTGAASLAALAAGAPASPAFAQDEAASDEIVVRGIRRSLQESLETKRNADTLVDAVTAEDIGKFPDKNVAESLSRVPGVVINREFGEGERVSLRGLAPNQTKTLLNGHAVATADWFVLDQLSATRNFNYLVLPSEIVGQLQVHKSPRADMEEGGIGGAVNVITRKPLDLRPFEAALTAEAAYTARSDSVDPQISGILSWKNESETFGILAAGVFQQRAVRRDGFEILGYDPGLDPAGLDRQVPTLIGSALFQQERERKGGNVEIQFRPSDALEVNISGLWTRFGADNVNANYLAWASNALGAGAGLTGETVIEDTIVAGTIANPGPGGRGAVYDTISRIAHAETRLLAGDVVYSPNEDWSLHLKVGYTDAEGDTDSQPFVEFAAPTGVVFDLTGAAPRVSFPDIDPTDPNDMLFDFASNHQITNDDSEFFVYADAEKAVDAGAFRTLKFGVKFTDHERRTDFQATTFGGFFLPFLATGCNGGPCDAAFFSPGGTPDDFLKNIAVSGSLTDFFLPDQDIINDAILSFGPAFDRIPLYSEIFSVEEKTYGGYVMGDLEGDRWRGNIGVRVVATDQTSSGFIQNATGPGQVSNAFGVFLPVTEKRSYTDILPSANFVYDVTDTFLVRIAAARTLTRPDFTDIAPRVTLNPGALTGSGGNPDVKPFRANQYDVSLEWYPRENTLLALAFYYKDILNFVTSTITEEVFPIETQTPNLSRCTPAGGSNPDLFNCEFAINRRASGGGGRVQGIEAIAQTPLGHGFGVRLNYSFSDAEAENGDPIPGNSRHAFQASGYFENEWLSAQLSYNWRDEFFITFDRASPLNQKALASLDASMSVQVTDYAALTFNAVNLTNEKIEQFAGETFRPRAIYDNGRYFFGGVRLAF</sequence>
<feature type="signal peptide" evidence="5">
    <location>
        <begin position="1"/>
        <end position="28"/>
    </location>
</feature>
<comment type="subcellular location">
    <subcellularLocation>
        <location evidence="1 4">Cell outer membrane</location>
    </subcellularLocation>
</comment>
<dbReference type="AlphaFoldDB" id="A0A239PPP4"/>
<name>A0A239PPP4_9PROT</name>
<dbReference type="RefSeq" id="WP_200815240.1">
    <property type="nucleotide sequence ID" value="NZ_FZQA01000002.1"/>
</dbReference>
<dbReference type="CDD" id="cd01347">
    <property type="entry name" value="ligand_gated_channel"/>
    <property type="match status" value="1"/>
</dbReference>
<keyword evidence="3" id="KW-0998">Cell outer membrane</keyword>
<evidence type="ECO:0000256" key="2">
    <source>
        <dbReference type="ARBA" id="ARBA00023136"/>
    </source>
</evidence>